<dbReference type="STRING" id="163003.CL1_1396"/>
<dbReference type="InterPro" id="IPR029062">
    <property type="entry name" value="Class_I_gatase-like"/>
</dbReference>
<dbReference type="PROSITE" id="PS51273">
    <property type="entry name" value="GATASE_TYPE_1"/>
    <property type="match status" value="1"/>
</dbReference>
<dbReference type="Gene3D" id="3.40.50.880">
    <property type="match status" value="1"/>
</dbReference>
<accession>I3ZV61</accession>
<gene>
    <name evidence="2" type="ORF">CL1_1396</name>
</gene>
<proteinExistence type="predicted"/>
<dbReference type="PANTHER" id="PTHR43235:SF1">
    <property type="entry name" value="GLUTAMINE AMIDOTRANSFERASE PB2B2.05-RELATED"/>
    <property type="match status" value="1"/>
</dbReference>
<dbReference type="HOGENOM" id="CLU_030756_2_0_2"/>
<sequence length="288" mass="32436">MKPLIGIIGQSDHPRNRLFLDRTHVENVAAAGGVPAVFNADSSPEEVLEHVDGILLIEGPDVHPHFYGEDPSSSIKYVDVERDELEIELVKRAVEKGIPVFGVCRGMQVINVALGGTLYQDINEIPKAIKHDWELKLIGPSQRVHGVRIKMNSRLYEILKDELNVEGTNEVHVRVNSFHHQAVKRVGEGIRPVAYAVDGLIEAIEGTGEYEGFILGVQWQPEYLPEMRRLYEAFVMAAANYRARKMELEEIEIEARVREKLEGDIREEQGESHRSSETSDSLHDTSQT</sequence>
<dbReference type="GO" id="GO:0016740">
    <property type="term" value="F:transferase activity"/>
    <property type="evidence" value="ECO:0007669"/>
    <property type="project" value="UniProtKB-KW"/>
</dbReference>
<evidence type="ECO:0000313" key="2">
    <source>
        <dbReference type="EMBL" id="AFL95595.1"/>
    </source>
</evidence>
<feature type="region of interest" description="Disordered" evidence="1">
    <location>
        <begin position="262"/>
        <end position="288"/>
    </location>
</feature>
<organism evidence="2 3">
    <name type="scientific">Thermococcus cleftensis (strain DSM 27260 / KACC 17922 / CL1)</name>
    <dbReference type="NCBI Taxonomy" id="163003"/>
    <lineage>
        <taxon>Archaea</taxon>
        <taxon>Methanobacteriati</taxon>
        <taxon>Methanobacteriota</taxon>
        <taxon>Thermococci</taxon>
        <taxon>Thermococcales</taxon>
        <taxon>Thermococcaceae</taxon>
        <taxon>Thermococcus</taxon>
    </lineage>
</organism>
<dbReference type="Pfam" id="PF07722">
    <property type="entry name" value="Peptidase_C26"/>
    <property type="match status" value="1"/>
</dbReference>
<dbReference type="AlphaFoldDB" id="I3ZV61"/>
<dbReference type="KEGG" id="thm:CL1_1396"/>
<dbReference type="CDD" id="cd01745">
    <property type="entry name" value="GATase1_2"/>
    <property type="match status" value="1"/>
</dbReference>
<dbReference type="GO" id="GO:0005829">
    <property type="term" value="C:cytosol"/>
    <property type="evidence" value="ECO:0007669"/>
    <property type="project" value="TreeGrafter"/>
</dbReference>
<reference evidence="2 3" key="1">
    <citation type="journal article" date="2012" name="J. Bacteriol.">
        <title>Complete Genome Sequence of the Hyperthermophilic Archaeon Thermococcus sp. Strain CL1, Isolated from a Paralvinella sp. Polychaete Worm Collected from a Hydrothermal Vent.</title>
        <authorList>
            <person name="Jung J.H."/>
            <person name="Holden J.F."/>
            <person name="Seo D.H."/>
            <person name="Park K.H."/>
            <person name="Shin H."/>
            <person name="Ryu S."/>
            <person name="Lee J.H."/>
            <person name="Park C.S."/>
        </authorList>
    </citation>
    <scope>NUCLEOTIDE SEQUENCE [LARGE SCALE GENOMIC DNA]</scope>
    <source>
        <strain evidence="3">DSM 27260 / KACC 17922 / CL1</strain>
    </source>
</reference>
<protein>
    <submittedName>
        <fullName evidence="2">Glutamine amidotransferase-like protein</fullName>
    </submittedName>
</protein>
<evidence type="ECO:0000313" key="3">
    <source>
        <dbReference type="Proteomes" id="UP000006064"/>
    </source>
</evidence>
<dbReference type="SUPFAM" id="SSF52317">
    <property type="entry name" value="Class I glutamine amidotransferase-like"/>
    <property type="match status" value="1"/>
</dbReference>
<dbReference type="GO" id="GO:0016811">
    <property type="term" value="F:hydrolase activity, acting on carbon-nitrogen (but not peptide) bonds, in linear amides"/>
    <property type="evidence" value="ECO:0007669"/>
    <property type="project" value="InterPro"/>
</dbReference>
<dbReference type="Proteomes" id="UP000006064">
    <property type="component" value="Chromosome"/>
</dbReference>
<name>I3ZV61_THECF</name>
<dbReference type="InterPro" id="IPR011697">
    <property type="entry name" value="Peptidase_C26"/>
</dbReference>
<dbReference type="GeneID" id="13037798"/>
<keyword evidence="3" id="KW-1185">Reference proteome</keyword>
<dbReference type="OrthoDB" id="3321at2157"/>
<dbReference type="RefSeq" id="WP_014789228.1">
    <property type="nucleotide sequence ID" value="NC_018015.1"/>
</dbReference>
<dbReference type="PANTHER" id="PTHR43235">
    <property type="entry name" value="GLUTAMINE AMIDOTRANSFERASE PB2B2.05-RELATED"/>
    <property type="match status" value="1"/>
</dbReference>
<evidence type="ECO:0000256" key="1">
    <source>
        <dbReference type="SAM" id="MobiDB-lite"/>
    </source>
</evidence>
<dbReference type="InterPro" id="IPR044668">
    <property type="entry name" value="PuuD-like"/>
</dbReference>
<dbReference type="EMBL" id="CP003651">
    <property type="protein sequence ID" value="AFL95595.1"/>
    <property type="molecule type" value="Genomic_DNA"/>
</dbReference>